<evidence type="ECO:0000256" key="1">
    <source>
        <dbReference type="SAM" id="MobiDB-lite"/>
    </source>
</evidence>
<protein>
    <submittedName>
        <fullName evidence="2">Uncharacterized protein</fullName>
    </submittedName>
</protein>
<gene>
    <name evidence="2" type="ORF">PIB30_056868</name>
</gene>
<comment type="caution">
    <text evidence="2">The sequence shown here is derived from an EMBL/GenBank/DDBJ whole genome shotgun (WGS) entry which is preliminary data.</text>
</comment>
<accession>A0ABU6UJY5</accession>
<proteinExistence type="predicted"/>
<evidence type="ECO:0000313" key="3">
    <source>
        <dbReference type="Proteomes" id="UP001341840"/>
    </source>
</evidence>
<dbReference type="Proteomes" id="UP001341840">
    <property type="component" value="Unassembled WGS sequence"/>
</dbReference>
<sequence length="191" mass="20721">MGWRQDLGGQVAYGRDEMAGSKAIGIETNEGTRMPSNRRASSPSFRSYVNQSVYAPPPVVPAFEDDVQPGLMESPDGDVYQPEGVNSDSGEDEEFIPETQPPIVDPAGIPTTASPLNRVPALAGHYSAINPDGTHSEFAEDGPSNYPVSGELELEIELKFGDRETAMLAVKNYNIRRSAEFNVVESDRAIF</sequence>
<organism evidence="2 3">
    <name type="scientific">Stylosanthes scabra</name>
    <dbReference type="NCBI Taxonomy" id="79078"/>
    <lineage>
        <taxon>Eukaryota</taxon>
        <taxon>Viridiplantae</taxon>
        <taxon>Streptophyta</taxon>
        <taxon>Embryophyta</taxon>
        <taxon>Tracheophyta</taxon>
        <taxon>Spermatophyta</taxon>
        <taxon>Magnoliopsida</taxon>
        <taxon>eudicotyledons</taxon>
        <taxon>Gunneridae</taxon>
        <taxon>Pentapetalae</taxon>
        <taxon>rosids</taxon>
        <taxon>fabids</taxon>
        <taxon>Fabales</taxon>
        <taxon>Fabaceae</taxon>
        <taxon>Papilionoideae</taxon>
        <taxon>50 kb inversion clade</taxon>
        <taxon>dalbergioids sensu lato</taxon>
        <taxon>Dalbergieae</taxon>
        <taxon>Pterocarpus clade</taxon>
        <taxon>Stylosanthes</taxon>
    </lineage>
</organism>
<name>A0ABU6UJY5_9FABA</name>
<keyword evidence="3" id="KW-1185">Reference proteome</keyword>
<feature type="region of interest" description="Disordered" evidence="1">
    <location>
        <begin position="59"/>
        <end position="105"/>
    </location>
</feature>
<reference evidence="2 3" key="1">
    <citation type="journal article" date="2023" name="Plants (Basel)">
        <title>Bridging the Gap: Combining Genomics and Transcriptomics Approaches to Understand Stylosanthes scabra, an Orphan Legume from the Brazilian Caatinga.</title>
        <authorList>
            <person name="Ferreira-Neto J.R.C."/>
            <person name="da Silva M.D."/>
            <person name="Binneck E."/>
            <person name="de Melo N.F."/>
            <person name="da Silva R.H."/>
            <person name="de Melo A.L.T.M."/>
            <person name="Pandolfi V."/>
            <person name="Bustamante F.O."/>
            <person name="Brasileiro-Vidal A.C."/>
            <person name="Benko-Iseppon A.M."/>
        </authorList>
    </citation>
    <scope>NUCLEOTIDE SEQUENCE [LARGE SCALE GENOMIC DNA]</scope>
    <source>
        <tissue evidence="2">Leaves</tissue>
    </source>
</reference>
<evidence type="ECO:0000313" key="2">
    <source>
        <dbReference type="EMBL" id="MED6161022.1"/>
    </source>
</evidence>
<feature type="compositionally biased region" description="Polar residues" evidence="1">
    <location>
        <begin position="29"/>
        <end position="45"/>
    </location>
</feature>
<feature type="region of interest" description="Disordered" evidence="1">
    <location>
        <begin position="1"/>
        <end position="45"/>
    </location>
</feature>
<dbReference type="EMBL" id="JASCZI010121288">
    <property type="protein sequence ID" value="MED6161022.1"/>
    <property type="molecule type" value="Genomic_DNA"/>
</dbReference>